<dbReference type="Pfam" id="PF13673">
    <property type="entry name" value="Acetyltransf_10"/>
    <property type="match status" value="1"/>
</dbReference>
<accession>A0A1I1RTA1</accession>
<keyword evidence="5" id="KW-1185">Reference proteome</keyword>
<dbReference type="GO" id="GO:0005737">
    <property type="term" value="C:cytoplasm"/>
    <property type="evidence" value="ECO:0007669"/>
    <property type="project" value="TreeGrafter"/>
</dbReference>
<name>A0A1I1RTA1_9CLOT</name>
<feature type="domain" description="N-acetyltransferase" evidence="3">
    <location>
        <begin position="25"/>
        <end position="167"/>
    </location>
</feature>
<dbReference type="InterPro" id="IPR045039">
    <property type="entry name" value="NSI-like"/>
</dbReference>
<dbReference type="CDD" id="cd04301">
    <property type="entry name" value="NAT_SF"/>
    <property type="match status" value="1"/>
</dbReference>
<gene>
    <name evidence="4" type="ORF">SAMN05421842_13810</name>
</gene>
<evidence type="ECO:0000256" key="2">
    <source>
        <dbReference type="ARBA" id="ARBA00023315"/>
    </source>
</evidence>
<keyword evidence="2" id="KW-0012">Acyltransferase</keyword>
<evidence type="ECO:0000313" key="5">
    <source>
        <dbReference type="Proteomes" id="UP000199263"/>
    </source>
</evidence>
<dbReference type="PANTHER" id="PTHR43626">
    <property type="entry name" value="ACYL-COA N-ACYLTRANSFERASE"/>
    <property type="match status" value="1"/>
</dbReference>
<dbReference type="Proteomes" id="UP000199263">
    <property type="component" value="Unassembled WGS sequence"/>
</dbReference>
<dbReference type="AlphaFoldDB" id="A0A1I1RTA1"/>
<evidence type="ECO:0000259" key="3">
    <source>
        <dbReference type="PROSITE" id="PS51186"/>
    </source>
</evidence>
<proteinExistence type="predicted"/>
<reference evidence="4 5" key="1">
    <citation type="submission" date="2016-10" db="EMBL/GenBank/DDBJ databases">
        <authorList>
            <person name="de Groot N.N."/>
        </authorList>
    </citation>
    <scope>NUCLEOTIDE SEQUENCE [LARGE SCALE GENOMIC DNA]</scope>
    <source>
        <strain evidence="4 5">DSM 12992</strain>
    </source>
</reference>
<protein>
    <submittedName>
        <fullName evidence="4">Acetyltransferase (GNAT) domain-containing protein</fullName>
    </submittedName>
</protein>
<keyword evidence="1 4" id="KW-0808">Transferase</keyword>
<dbReference type="SUPFAM" id="SSF55729">
    <property type="entry name" value="Acyl-CoA N-acyltransferases (Nat)"/>
    <property type="match status" value="1"/>
</dbReference>
<evidence type="ECO:0000256" key="1">
    <source>
        <dbReference type="ARBA" id="ARBA00022679"/>
    </source>
</evidence>
<dbReference type="PANTHER" id="PTHR43626:SF4">
    <property type="entry name" value="GCN5-RELATED N-ACETYLTRANSFERASE 2, CHLOROPLASTIC"/>
    <property type="match status" value="1"/>
</dbReference>
<dbReference type="EMBL" id="FOMG01000038">
    <property type="protein sequence ID" value="SFD37297.1"/>
    <property type="molecule type" value="Genomic_DNA"/>
</dbReference>
<dbReference type="GO" id="GO:0008080">
    <property type="term" value="F:N-acetyltransferase activity"/>
    <property type="evidence" value="ECO:0007669"/>
    <property type="project" value="InterPro"/>
</dbReference>
<dbReference type="InterPro" id="IPR000182">
    <property type="entry name" value="GNAT_dom"/>
</dbReference>
<dbReference type="STRING" id="119641.SAMN05421842_13810"/>
<organism evidence="4 5">
    <name type="scientific">Clostridium uliginosum</name>
    <dbReference type="NCBI Taxonomy" id="119641"/>
    <lineage>
        <taxon>Bacteria</taxon>
        <taxon>Bacillati</taxon>
        <taxon>Bacillota</taxon>
        <taxon>Clostridia</taxon>
        <taxon>Eubacteriales</taxon>
        <taxon>Clostridiaceae</taxon>
        <taxon>Clostridium</taxon>
    </lineage>
</organism>
<sequence>MTTLTMNVNIYLQAGKTFFQGGEDMRYYCKDNALTAQIYILLRKKVDFKEYQEEDVNVALENSLYTVVIYDNNRPIGISRIVGDDRIVFFIKDVVVDPQYQKMGIGDLLMENMKTYIEKKACDGAYIGLMSTPNCVPFYKKHEFIERPSTGFGPGMIKFFDRNKVAK</sequence>
<dbReference type="Gene3D" id="3.40.630.30">
    <property type="match status" value="1"/>
</dbReference>
<dbReference type="PROSITE" id="PS51186">
    <property type="entry name" value="GNAT"/>
    <property type="match status" value="1"/>
</dbReference>
<evidence type="ECO:0000313" key="4">
    <source>
        <dbReference type="EMBL" id="SFD37297.1"/>
    </source>
</evidence>
<dbReference type="InterPro" id="IPR016181">
    <property type="entry name" value="Acyl_CoA_acyltransferase"/>
</dbReference>